<feature type="region of interest" description="Disordered" evidence="1">
    <location>
        <begin position="156"/>
        <end position="178"/>
    </location>
</feature>
<evidence type="ECO:0000256" key="1">
    <source>
        <dbReference type="SAM" id="MobiDB-lite"/>
    </source>
</evidence>
<reference evidence="2 3" key="1">
    <citation type="journal article" date="2018" name="Mol. Biol. Evol.">
        <title>Broad Genomic Sampling Reveals a Smut Pathogenic Ancestry of the Fungal Clade Ustilaginomycotina.</title>
        <authorList>
            <person name="Kijpornyongpan T."/>
            <person name="Mondo S.J."/>
            <person name="Barry K."/>
            <person name="Sandor L."/>
            <person name="Lee J."/>
            <person name="Lipzen A."/>
            <person name="Pangilinan J."/>
            <person name="LaButti K."/>
            <person name="Hainaut M."/>
            <person name="Henrissat B."/>
            <person name="Grigoriev I.V."/>
            <person name="Spatafora J.W."/>
            <person name="Aime M.C."/>
        </authorList>
    </citation>
    <scope>NUCLEOTIDE SEQUENCE [LARGE SCALE GENOMIC DNA]</scope>
    <source>
        <strain evidence="2 3">MCA 5214</strain>
    </source>
</reference>
<evidence type="ECO:0000313" key="3">
    <source>
        <dbReference type="Proteomes" id="UP000245884"/>
    </source>
</evidence>
<dbReference type="AlphaFoldDB" id="A0A316UXP1"/>
<keyword evidence="3" id="KW-1185">Reference proteome</keyword>
<dbReference type="RefSeq" id="XP_025364688.1">
    <property type="nucleotide sequence ID" value="XM_025504917.1"/>
</dbReference>
<organism evidence="2 3">
    <name type="scientific">Jaminaea rosea</name>
    <dbReference type="NCBI Taxonomy" id="1569628"/>
    <lineage>
        <taxon>Eukaryota</taxon>
        <taxon>Fungi</taxon>
        <taxon>Dikarya</taxon>
        <taxon>Basidiomycota</taxon>
        <taxon>Ustilaginomycotina</taxon>
        <taxon>Exobasidiomycetes</taxon>
        <taxon>Microstromatales</taxon>
        <taxon>Microstromatales incertae sedis</taxon>
        <taxon>Jaminaea</taxon>
    </lineage>
</organism>
<proteinExistence type="predicted"/>
<gene>
    <name evidence="2" type="ORF">BDZ90DRAFT_229107</name>
</gene>
<dbReference type="GeneID" id="37026740"/>
<dbReference type="EMBL" id="KZ819662">
    <property type="protein sequence ID" value="PWN30076.1"/>
    <property type="molecule type" value="Genomic_DNA"/>
</dbReference>
<dbReference type="Proteomes" id="UP000245884">
    <property type="component" value="Unassembled WGS sequence"/>
</dbReference>
<sequence length="525" mass="58921">MARAPAGERKQGEYRRQVEVLALVLQALRTLQGGQAPAINDSDIINASLVDYKAHILVTTVYRTSVTVDKARQVIHANAELLQQEKPPFYVNLTEAIKDGMSKSEICSGIKRQDYWNNLRGGLKLRGRDFEIDANVNHQAVQFLRALEIEGANPAMHAEQGEPGPSNGQSSSSIPTCSPSSISMTDCLRATKANENDLVKSYCPSLGCNFKASNFAEALYHWLKSCKVIKTDYLWCGFCCQFLLRPPVRKGQLATQMTSSQLKKVEAPYVAHARECSSRWAGNEGWTTALGAGLEYHVPRSRKNPKTEAEMEKMEQRYIKERGARPCCYSVPNFFLDIVEKKLVGPSALDSSSLKRKTLPEGVNETVIYHFCPDCTTACDIEARAFCIHRRANGLAQHYQDHLLRRVTLQGNSHTRALVLDPYYPTWKCTYPRCDFEAADVVQRVNHLSVEHGIPLLVDYRGLPHPGEQVEEGHELKKWSVERMEQPCSELFLTLGLQEMRKKGKVTAWEGLESDVGEDEGEDSE</sequence>
<protein>
    <submittedName>
        <fullName evidence="2">Uncharacterized protein</fullName>
    </submittedName>
</protein>
<name>A0A316UXP1_9BASI</name>
<evidence type="ECO:0000313" key="2">
    <source>
        <dbReference type="EMBL" id="PWN30076.1"/>
    </source>
</evidence>
<accession>A0A316UXP1</accession>